<dbReference type="AlphaFoldDB" id="A0A218X366"/>
<keyword evidence="1" id="KW-0175">Coiled coil</keyword>
<dbReference type="Proteomes" id="UP000197138">
    <property type="component" value="Unassembled WGS sequence"/>
</dbReference>
<comment type="caution">
    <text evidence="3">The sequence shown here is derived from an EMBL/GenBank/DDBJ whole genome shotgun (WGS) entry which is preliminary data.</text>
</comment>
<proteinExistence type="predicted"/>
<protein>
    <submittedName>
        <fullName evidence="3">Uncharacterized protein</fullName>
    </submittedName>
</protein>
<feature type="transmembrane region" description="Helical" evidence="2">
    <location>
        <begin position="83"/>
        <end position="102"/>
    </location>
</feature>
<name>A0A218X366_PUNGR</name>
<accession>A0A218X366</accession>
<evidence type="ECO:0000256" key="1">
    <source>
        <dbReference type="SAM" id="Coils"/>
    </source>
</evidence>
<dbReference type="PANTHER" id="PTHR43049">
    <property type="entry name" value="EARLY ENDOSOME ANTIGEN"/>
    <property type="match status" value="1"/>
</dbReference>
<dbReference type="PANTHER" id="PTHR43049:SF1">
    <property type="entry name" value="EARLY ENDOSOME ANTIGEN"/>
    <property type="match status" value="1"/>
</dbReference>
<evidence type="ECO:0000313" key="3">
    <source>
        <dbReference type="EMBL" id="OWM79373.1"/>
    </source>
</evidence>
<evidence type="ECO:0000313" key="4">
    <source>
        <dbReference type="Proteomes" id="UP000197138"/>
    </source>
</evidence>
<dbReference type="EMBL" id="MTKT01002492">
    <property type="protein sequence ID" value="OWM79373.1"/>
    <property type="molecule type" value="Genomic_DNA"/>
</dbReference>
<sequence length="133" mass="15006">MEKQIELEQTHSQLKHLEGVLEEMNTKLGLCEKENEGLTETNLKLIEELASYESKFNDLQVNLYAAKESPPLLPALLSENHTLRMWMVVVVATAIFLLIGIVGSETNGDQQPPSIDDPNWRLDLLQDLADYAD</sequence>
<evidence type="ECO:0000256" key="2">
    <source>
        <dbReference type="SAM" id="Phobius"/>
    </source>
</evidence>
<keyword evidence="2" id="KW-0812">Transmembrane</keyword>
<organism evidence="3 4">
    <name type="scientific">Punica granatum</name>
    <name type="common">Pomegranate</name>
    <dbReference type="NCBI Taxonomy" id="22663"/>
    <lineage>
        <taxon>Eukaryota</taxon>
        <taxon>Viridiplantae</taxon>
        <taxon>Streptophyta</taxon>
        <taxon>Embryophyta</taxon>
        <taxon>Tracheophyta</taxon>
        <taxon>Spermatophyta</taxon>
        <taxon>Magnoliopsida</taxon>
        <taxon>eudicotyledons</taxon>
        <taxon>Gunneridae</taxon>
        <taxon>Pentapetalae</taxon>
        <taxon>rosids</taxon>
        <taxon>malvids</taxon>
        <taxon>Myrtales</taxon>
        <taxon>Lythraceae</taxon>
        <taxon>Punica</taxon>
    </lineage>
</organism>
<reference evidence="4" key="1">
    <citation type="journal article" date="2017" name="Plant J.">
        <title>The pomegranate (Punica granatum L.) genome and the genomics of punicalagin biosynthesis.</title>
        <authorList>
            <person name="Qin G."/>
            <person name="Xu C."/>
            <person name="Ming R."/>
            <person name="Tang H."/>
            <person name="Guyot R."/>
            <person name="Kramer E.M."/>
            <person name="Hu Y."/>
            <person name="Yi X."/>
            <person name="Qi Y."/>
            <person name="Xu X."/>
            <person name="Gao Z."/>
            <person name="Pan H."/>
            <person name="Jian J."/>
            <person name="Tian Y."/>
            <person name="Yue Z."/>
            <person name="Xu Y."/>
        </authorList>
    </citation>
    <scope>NUCLEOTIDE SEQUENCE [LARGE SCALE GENOMIC DNA]</scope>
    <source>
        <strain evidence="4">cv. Dabenzi</strain>
    </source>
</reference>
<keyword evidence="2" id="KW-1133">Transmembrane helix</keyword>
<keyword evidence="2" id="KW-0472">Membrane</keyword>
<feature type="coiled-coil region" evidence="1">
    <location>
        <begin position="7"/>
        <end position="62"/>
    </location>
</feature>
<gene>
    <name evidence="3" type="ORF">CDL15_Pgr003546</name>
</gene>